<comment type="caution">
    <text evidence="2">The sequence shown here is derived from an EMBL/GenBank/DDBJ whole genome shotgun (WGS) entry which is preliminary data.</text>
</comment>
<protein>
    <submittedName>
        <fullName evidence="2">PadR-like family transcriptional regulator</fullName>
    </submittedName>
</protein>
<dbReference type="PANTHER" id="PTHR33169">
    <property type="entry name" value="PADR-FAMILY TRANSCRIPTIONAL REGULATOR"/>
    <property type="match status" value="1"/>
</dbReference>
<dbReference type="AlphaFoldDB" id="M7MQW7"/>
<dbReference type="SUPFAM" id="SSF46785">
    <property type="entry name" value="Winged helix' DNA-binding domain"/>
    <property type="match status" value="1"/>
</dbReference>
<gene>
    <name evidence="2" type="ORF">ADIAG_03251</name>
</gene>
<dbReference type="Proteomes" id="UP000012015">
    <property type="component" value="Unassembled WGS sequence"/>
</dbReference>
<reference evidence="2 3" key="1">
    <citation type="journal article" date="2013" name="Genome Announc.">
        <title>Draft Genome Sequence of Arthrobacter gangotriensis Strain Lz1yT, Isolated from a Penguin Rookery Soil Sample Collected in Antarctica, near the Indian Station Dakshin Gangotri.</title>
        <authorList>
            <person name="Shivaji S."/>
            <person name="Ara S."/>
            <person name="Bandi S."/>
            <person name="Singh A."/>
            <person name="Kumar Pinnaka A."/>
        </authorList>
    </citation>
    <scope>NUCLEOTIDE SEQUENCE [LARGE SCALE GENOMIC DNA]</scope>
    <source>
        <strain evidence="2 3">Lz1y</strain>
    </source>
</reference>
<organism evidence="2 3">
    <name type="scientific">Paeniglutamicibacter gangotriensis Lz1y</name>
    <dbReference type="NCBI Taxonomy" id="1276920"/>
    <lineage>
        <taxon>Bacteria</taxon>
        <taxon>Bacillati</taxon>
        <taxon>Actinomycetota</taxon>
        <taxon>Actinomycetes</taxon>
        <taxon>Micrococcales</taxon>
        <taxon>Micrococcaceae</taxon>
        <taxon>Paeniglutamicibacter</taxon>
    </lineage>
</organism>
<proteinExistence type="predicted"/>
<evidence type="ECO:0000313" key="2">
    <source>
        <dbReference type="EMBL" id="EMQ97456.1"/>
    </source>
</evidence>
<sequence>MTCLSSVLDYIGMSDPSDASDAGLPESQWPSDWLRAALGLAALKALSAGPSYGYAMIGELADAGLGQVKGGTLYPLLNRFEKAGLIATEWGPGDGGPGRKYFSLTAAGRSFLKEQSRDWARFAATVTDYLAPEGTLQP</sequence>
<dbReference type="PANTHER" id="PTHR33169:SF14">
    <property type="entry name" value="TRANSCRIPTIONAL REGULATOR RV3488"/>
    <property type="match status" value="1"/>
</dbReference>
<evidence type="ECO:0000313" key="3">
    <source>
        <dbReference type="Proteomes" id="UP000012015"/>
    </source>
</evidence>
<dbReference type="Pfam" id="PF03551">
    <property type="entry name" value="PadR"/>
    <property type="match status" value="1"/>
</dbReference>
<dbReference type="Gene3D" id="1.10.10.10">
    <property type="entry name" value="Winged helix-like DNA-binding domain superfamily/Winged helix DNA-binding domain"/>
    <property type="match status" value="1"/>
</dbReference>
<feature type="domain" description="Transcription regulator PadR N-terminal" evidence="1">
    <location>
        <begin position="43"/>
        <end position="114"/>
    </location>
</feature>
<dbReference type="eggNOG" id="COG1695">
    <property type="taxonomic scope" value="Bacteria"/>
</dbReference>
<accession>M7MQW7</accession>
<dbReference type="InterPro" id="IPR036390">
    <property type="entry name" value="WH_DNA-bd_sf"/>
</dbReference>
<keyword evidence="3" id="KW-1185">Reference proteome</keyword>
<dbReference type="InterPro" id="IPR005149">
    <property type="entry name" value="Tscrpt_reg_PadR_N"/>
</dbReference>
<name>M7MQW7_9MICC</name>
<dbReference type="EMBL" id="AOCK01000010">
    <property type="protein sequence ID" value="EMQ97456.1"/>
    <property type="molecule type" value="Genomic_DNA"/>
</dbReference>
<dbReference type="InterPro" id="IPR052509">
    <property type="entry name" value="Metal_resp_DNA-bind_regulator"/>
</dbReference>
<evidence type="ECO:0000259" key="1">
    <source>
        <dbReference type="Pfam" id="PF03551"/>
    </source>
</evidence>
<dbReference type="PATRIC" id="fig|1276920.7.peg.3256"/>
<dbReference type="InterPro" id="IPR036388">
    <property type="entry name" value="WH-like_DNA-bd_sf"/>
</dbReference>